<dbReference type="Gene3D" id="3.30.420.10">
    <property type="entry name" value="Ribonuclease H-like superfamily/Ribonuclease H"/>
    <property type="match status" value="1"/>
</dbReference>
<protein>
    <recommendedName>
        <fullName evidence="1">RNase H type-1 domain-containing protein</fullName>
    </recommendedName>
</protein>
<evidence type="ECO:0000313" key="3">
    <source>
        <dbReference type="Proteomes" id="UP001235939"/>
    </source>
</evidence>
<dbReference type="InterPro" id="IPR036397">
    <property type="entry name" value="RNaseH_sf"/>
</dbReference>
<reference evidence="2 3" key="1">
    <citation type="submission" date="2022-01" db="EMBL/GenBank/DDBJ databases">
        <title>A chromosomal length assembly of Cordylochernes scorpioides.</title>
        <authorList>
            <person name="Zeh D."/>
            <person name="Zeh J."/>
        </authorList>
    </citation>
    <scope>NUCLEOTIDE SEQUENCE [LARGE SCALE GENOMIC DNA]</scope>
    <source>
        <strain evidence="2">IN4F17</strain>
        <tissue evidence="2">Whole Body</tissue>
    </source>
</reference>
<sequence length="675" mass="75424">MLKLLKRYPRMEKPFFFEKINGRTFKTVFVTVGERYVQPLREKVGGRLPVSATNNFLERLTYCCTMYGLNINPSKTQACLFQWRNVHPNSEAGLRILGQPLNIKKTITILGVEFDQTRGFVAHLRKITRRCRSIIPRLTNSIQGKFGISFSAGTRNFDAVVVAAFLYGASAWGRCALSSEGIRQLRSLHYNFAKRVLRGGPCTPTVSSISITGSPPLDIIVRSRAAFLKEINEGNFDSRTGLASLPYPPDRRQLSFSLNIEEITAPIIFTDRSKNEAGVVAAIVPSSEDQQPVLLRLHPDCTAFQAELLAIRWAVRLVEEGYSREEITIASDCKSALSAICTSGPVRSTLVAEIVLALNTNQNVKLCWVPGHCGIDENERADRAAKNVAVSTLEPSFSILPRSLARKHSRTAALDAWTEVYCRDHSNRHLRRIAHTPDRLLQFLPKVWPREFTTTLLAGHGHVRADLVLWHSGEDPSCPHCMEEQQTVDHLLFRCPAFMRHRMQIALLLGKTSFDPVSLAELPDSPQAWNFLTSWVGSAIGSMDGWLRHTSRAFQIAVSSQVKFDEICPAPSLILMFVSSCSIMLIPAPPLLRVRSEDPSVYAVKGGGLAFLINNLYYEGIAINIPNTLDLEAQGIKVYLNQNKAINIYNMYHPLNNTFIDDGTMAQFLTQTTLL</sequence>
<accession>A0ABY6LI87</accession>
<name>A0ABY6LI87_9ARAC</name>
<feature type="domain" description="RNase H type-1" evidence="1">
    <location>
        <begin position="262"/>
        <end position="390"/>
    </location>
</feature>
<feature type="non-terminal residue" evidence="2">
    <location>
        <position position="1"/>
    </location>
</feature>
<dbReference type="PROSITE" id="PS50879">
    <property type="entry name" value="RNASE_H_1"/>
    <property type="match status" value="1"/>
</dbReference>
<dbReference type="CDD" id="cd09276">
    <property type="entry name" value="Rnase_HI_RT_non_LTR"/>
    <property type="match status" value="1"/>
</dbReference>
<dbReference type="Proteomes" id="UP001235939">
    <property type="component" value="Chromosome 19"/>
</dbReference>
<evidence type="ECO:0000259" key="1">
    <source>
        <dbReference type="PROSITE" id="PS50879"/>
    </source>
</evidence>
<evidence type="ECO:0000313" key="2">
    <source>
        <dbReference type="EMBL" id="UYV80783.1"/>
    </source>
</evidence>
<dbReference type="SUPFAM" id="SSF53098">
    <property type="entry name" value="Ribonuclease H-like"/>
    <property type="match status" value="1"/>
</dbReference>
<gene>
    <name evidence="2" type="ORF">LAZ67_19001725</name>
</gene>
<keyword evidence="3" id="KW-1185">Reference proteome</keyword>
<organism evidence="2 3">
    <name type="scientific">Cordylochernes scorpioides</name>
    <dbReference type="NCBI Taxonomy" id="51811"/>
    <lineage>
        <taxon>Eukaryota</taxon>
        <taxon>Metazoa</taxon>
        <taxon>Ecdysozoa</taxon>
        <taxon>Arthropoda</taxon>
        <taxon>Chelicerata</taxon>
        <taxon>Arachnida</taxon>
        <taxon>Pseudoscorpiones</taxon>
        <taxon>Cheliferoidea</taxon>
        <taxon>Chernetidae</taxon>
        <taxon>Cordylochernes</taxon>
    </lineage>
</organism>
<dbReference type="EMBL" id="CP092881">
    <property type="protein sequence ID" value="UYV80783.1"/>
    <property type="molecule type" value="Genomic_DNA"/>
</dbReference>
<dbReference type="InterPro" id="IPR002156">
    <property type="entry name" value="RNaseH_domain"/>
</dbReference>
<dbReference type="InterPro" id="IPR012337">
    <property type="entry name" value="RNaseH-like_sf"/>
</dbReference>
<proteinExistence type="predicted"/>
<dbReference type="Pfam" id="PF00075">
    <property type="entry name" value="RNase_H"/>
    <property type="match status" value="1"/>
</dbReference>